<protein>
    <recommendedName>
        <fullName evidence="2">Fe2OG dioxygenase domain-containing protein</fullName>
    </recommendedName>
</protein>
<dbReference type="GO" id="GO:0016491">
    <property type="term" value="F:oxidoreductase activity"/>
    <property type="evidence" value="ECO:0007669"/>
    <property type="project" value="UniProtKB-KW"/>
</dbReference>
<dbReference type="PROSITE" id="PS51471">
    <property type="entry name" value="FE2OG_OXY"/>
    <property type="match status" value="1"/>
</dbReference>
<dbReference type="EMBL" id="JAQMWT010000439">
    <property type="protein sequence ID" value="KAJ8601321.1"/>
    <property type="molecule type" value="Genomic_DNA"/>
</dbReference>
<keyword evidence="1" id="KW-0560">Oxidoreductase</keyword>
<keyword evidence="1" id="KW-0479">Metal-binding</keyword>
<dbReference type="AlphaFoldDB" id="A0AAD7XK53"/>
<gene>
    <name evidence="3" type="ORF">CTAYLR_007224</name>
</gene>
<proteinExistence type="inferred from homology"/>
<keyword evidence="4" id="KW-1185">Reference proteome</keyword>
<dbReference type="Gene3D" id="2.60.120.620">
    <property type="entry name" value="q2cbj1_9rhob like domain"/>
    <property type="match status" value="1"/>
</dbReference>
<keyword evidence="1" id="KW-0408">Iron</keyword>
<dbReference type="Proteomes" id="UP001230188">
    <property type="component" value="Unassembled WGS sequence"/>
</dbReference>
<reference evidence="3" key="1">
    <citation type="submission" date="2023-01" db="EMBL/GenBank/DDBJ databases">
        <title>Metagenome sequencing of chrysophaentin producing Chrysophaeum taylorii.</title>
        <authorList>
            <person name="Davison J."/>
            <person name="Bewley C."/>
        </authorList>
    </citation>
    <scope>NUCLEOTIDE SEQUENCE</scope>
    <source>
        <strain evidence="3">NIES-1699</strain>
    </source>
</reference>
<dbReference type="SUPFAM" id="SSF51197">
    <property type="entry name" value="Clavaminate synthase-like"/>
    <property type="match status" value="1"/>
</dbReference>
<dbReference type="InterPro" id="IPR044862">
    <property type="entry name" value="Pro_4_hyd_alph_FE2OG_OXY"/>
</dbReference>
<feature type="domain" description="Fe2OG dioxygenase" evidence="2">
    <location>
        <begin position="204"/>
        <end position="299"/>
    </location>
</feature>
<evidence type="ECO:0000313" key="3">
    <source>
        <dbReference type="EMBL" id="KAJ8601321.1"/>
    </source>
</evidence>
<evidence type="ECO:0000313" key="4">
    <source>
        <dbReference type="Proteomes" id="UP001230188"/>
    </source>
</evidence>
<accession>A0AAD7XK53</accession>
<dbReference type="Pfam" id="PF13640">
    <property type="entry name" value="2OG-FeII_Oxy_3"/>
    <property type="match status" value="1"/>
</dbReference>
<organism evidence="3 4">
    <name type="scientific">Chrysophaeum taylorii</name>
    <dbReference type="NCBI Taxonomy" id="2483200"/>
    <lineage>
        <taxon>Eukaryota</taxon>
        <taxon>Sar</taxon>
        <taxon>Stramenopiles</taxon>
        <taxon>Ochrophyta</taxon>
        <taxon>Pelagophyceae</taxon>
        <taxon>Pelagomonadales</taxon>
        <taxon>Pelagomonadaceae</taxon>
        <taxon>Chrysophaeum</taxon>
    </lineage>
</organism>
<dbReference type="GO" id="GO:0046872">
    <property type="term" value="F:metal ion binding"/>
    <property type="evidence" value="ECO:0007669"/>
    <property type="project" value="UniProtKB-KW"/>
</dbReference>
<evidence type="ECO:0000259" key="2">
    <source>
        <dbReference type="PROSITE" id="PS51471"/>
    </source>
</evidence>
<dbReference type="InterPro" id="IPR005123">
    <property type="entry name" value="Oxoglu/Fe-dep_dioxygenase_dom"/>
</dbReference>
<comment type="similarity">
    <text evidence="1">Belongs to the iron/ascorbate-dependent oxidoreductase family.</text>
</comment>
<comment type="caution">
    <text evidence="3">The sequence shown here is derived from an EMBL/GenBank/DDBJ whole genome shotgun (WGS) entry which is preliminary data.</text>
</comment>
<evidence type="ECO:0000256" key="1">
    <source>
        <dbReference type="RuleBase" id="RU003682"/>
    </source>
</evidence>
<name>A0AAD7XK53_9STRA</name>
<sequence>MRHSASAAAALAIAAAAAALGVATRRRRAREAAAAEEEVLLIIIKGLCKATYYAVSDAQGLRFSERGLASVARQRGLVAATTTLARAKALVAWLESRHTPLETCAPKRARLRHALVRGALDGATLRAKFDAMQAAYAQQPLDYGQHSRYGNKWRISCYLVVLERWKPKIQPHRPMVDCMDDVMRACVALFEAWYAAHAQPAKASVMNCFVTRYRPHADEDQLEKHVDGANVDGSVILALPTDDPFDGGALKVWDDRPKREFHYPDMRPGDAILLDARVWHQALPITAGTRYAMVLFLKLHKQKQHDKEHSV</sequence>